<feature type="chain" id="PRO_5030685946" evidence="2">
    <location>
        <begin position="19"/>
        <end position="118"/>
    </location>
</feature>
<dbReference type="AlphaFoldDB" id="A0A7W6FYA3"/>
<dbReference type="EMBL" id="JACIDY010000003">
    <property type="protein sequence ID" value="MBB3939870.1"/>
    <property type="molecule type" value="Genomic_DNA"/>
</dbReference>
<feature type="repeat" description="TPR" evidence="1">
    <location>
        <begin position="53"/>
        <end position="86"/>
    </location>
</feature>
<keyword evidence="2" id="KW-0732">Signal</keyword>
<protein>
    <submittedName>
        <fullName evidence="3">Flp pilus assembly protein TadD</fullName>
    </submittedName>
</protein>
<keyword evidence="4" id="KW-1185">Reference proteome</keyword>
<feature type="signal peptide" evidence="2">
    <location>
        <begin position="1"/>
        <end position="18"/>
    </location>
</feature>
<dbReference type="InterPro" id="IPR019734">
    <property type="entry name" value="TPR_rpt"/>
</dbReference>
<dbReference type="RefSeq" id="WP_343055819.1">
    <property type="nucleotide sequence ID" value="NZ_JACIDY010000003.1"/>
</dbReference>
<evidence type="ECO:0000256" key="1">
    <source>
        <dbReference type="PROSITE-ProRule" id="PRU00339"/>
    </source>
</evidence>
<name>A0A7W6FYA3_9SPHN</name>
<sequence>MSLTAIIISAALAQGAPAAIEAGMSDVAYAELSAGQSDAAVRKLEGEANTSDPALLINLGTAYARQGSTDKALAAFRAAISSPDRYDLELSDGSWMDSREAARAALAKLQRTSAQAAR</sequence>
<reference evidence="3 4" key="1">
    <citation type="submission" date="2020-08" db="EMBL/GenBank/DDBJ databases">
        <title>Genomic Encyclopedia of Type Strains, Phase IV (KMG-IV): sequencing the most valuable type-strain genomes for metagenomic binning, comparative biology and taxonomic classification.</title>
        <authorList>
            <person name="Goeker M."/>
        </authorList>
    </citation>
    <scope>NUCLEOTIDE SEQUENCE [LARGE SCALE GENOMIC DNA]</scope>
    <source>
        <strain evidence="3 4">DSM 27568</strain>
    </source>
</reference>
<dbReference type="InterPro" id="IPR011990">
    <property type="entry name" value="TPR-like_helical_dom_sf"/>
</dbReference>
<gene>
    <name evidence="3" type="ORF">GGR39_001520</name>
</gene>
<dbReference type="Gene3D" id="1.25.40.10">
    <property type="entry name" value="Tetratricopeptide repeat domain"/>
    <property type="match status" value="1"/>
</dbReference>
<organism evidence="3 4">
    <name type="scientific">Novosphingobium fluoreni</name>
    <dbReference type="NCBI Taxonomy" id="1391222"/>
    <lineage>
        <taxon>Bacteria</taxon>
        <taxon>Pseudomonadati</taxon>
        <taxon>Pseudomonadota</taxon>
        <taxon>Alphaproteobacteria</taxon>
        <taxon>Sphingomonadales</taxon>
        <taxon>Sphingomonadaceae</taxon>
        <taxon>Novosphingobium</taxon>
    </lineage>
</organism>
<evidence type="ECO:0000313" key="4">
    <source>
        <dbReference type="Proteomes" id="UP000561459"/>
    </source>
</evidence>
<dbReference type="Proteomes" id="UP000561459">
    <property type="component" value="Unassembled WGS sequence"/>
</dbReference>
<evidence type="ECO:0000256" key="2">
    <source>
        <dbReference type="SAM" id="SignalP"/>
    </source>
</evidence>
<dbReference type="SUPFAM" id="SSF48452">
    <property type="entry name" value="TPR-like"/>
    <property type="match status" value="1"/>
</dbReference>
<evidence type="ECO:0000313" key="3">
    <source>
        <dbReference type="EMBL" id="MBB3939870.1"/>
    </source>
</evidence>
<keyword evidence="1" id="KW-0802">TPR repeat</keyword>
<dbReference type="PROSITE" id="PS50005">
    <property type="entry name" value="TPR"/>
    <property type="match status" value="1"/>
</dbReference>
<comment type="caution">
    <text evidence="3">The sequence shown here is derived from an EMBL/GenBank/DDBJ whole genome shotgun (WGS) entry which is preliminary data.</text>
</comment>
<proteinExistence type="predicted"/>
<accession>A0A7W6FYA3</accession>